<gene>
    <name evidence="1" type="ORF">GCM10009411_26510</name>
</gene>
<organism evidence="1 2">
    <name type="scientific">Shewanella litoralis</name>
    <dbReference type="NCBI Taxonomy" id="2282700"/>
    <lineage>
        <taxon>Bacteria</taxon>
        <taxon>Pseudomonadati</taxon>
        <taxon>Pseudomonadota</taxon>
        <taxon>Gammaproteobacteria</taxon>
        <taxon>Alteromonadales</taxon>
        <taxon>Shewanellaceae</taxon>
        <taxon>Shewanella</taxon>
    </lineage>
</organism>
<proteinExistence type="predicted"/>
<keyword evidence="2" id="KW-1185">Reference proteome</keyword>
<evidence type="ECO:0000313" key="1">
    <source>
        <dbReference type="EMBL" id="GGQ25212.1"/>
    </source>
</evidence>
<protein>
    <recommendedName>
        <fullName evidence="3">DUF2489 domain-containing protein</fullName>
    </recommendedName>
</protein>
<evidence type="ECO:0008006" key="3">
    <source>
        <dbReference type="Google" id="ProtNLM"/>
    </source>
</evidence>
<sequence length="144" mass="16577">MSWVFTILGGGAAFLGLILAVLAYSQWKIQFKAEHLDKAMELAVNRLNLTKNLPGISVEMLYPSHKVYDALLAADSIIVKVIYEYASPHLINEIEQYLLKEHTDDKFTDEQLVIAIFEEAFEKQNVMLKEICNIRDSFYIEHRL</sequence>
<reference evidence="2" key="1">
    <citation type="journal article" date="2019" name="Int. J. Syst. Evol. Microbiol.">
        <title>The Global Catalogue of Microorganisms (GCM) 10K type strain sequencing project: providing services to taxonomists for standard genome sequencing and annotation.</title>
        <authorList>
            <consortium name="The Broad Institute Genomics Platform"/>
            <consortium name="The Broad Institute Genome Sequencing Center for Infectious Disease"/>
            <person name="Wu L."/>
            <person name="Ma J."/>
        </authorList>
    </citation>
    <scope>NUCLEOTIDE SEQUENCE [LARGE SCALE GENOMIC DNA]</scope>
    <source>
        <strain evidence="2">JCM 32306</strain>
    </source>
</reference>
<accession>A0ABQ2RER9</accession>
<evidence type="ECO:0000313" key="2">
    <source>
        <dbReference type="Proteomes" id="UP000619118"/>
    </source>
</evidence>
<comment type="caution">
    <text evidence="1">The sequence shown here is derived from an EMBL/GenBank/DDBJ whole genome shotgun (WGS) entry which is preliminary data.</text>
</comment>
<dbReference type="Proteomes" id="UP000619118">
    <property type="component" value="Unassembled WGS sequence"/>
</dbReference>
<dbReference type="EMBL" id="BMQX01000019">
    <property type="protein sequence ID" value="GGQ25212.1"/>
    <property type="molecule type" value="Genomic_DNA"/>
</dbReference>
<name>A0ABQ2RER9_9GAMM</name>